<keyword evidence="7" id="KW-0804">Transcription</keyword>
<feature type="region of interest" description="Disordered" evidence="10">
    <location>
        <begin position="1879"/>
        <end position="1949"/>
    </location>
</feature>
<feature type="region of interest" description="Disordered" evidence="10">
    <location>
        <begin position="1040"/>
        <end position="1094"/>
    </location>
</feature>
<feature type="compositionally biased region" description="Basic and acidic residues" evidence="10">
    <location>
        <begin position="856"/>
        <end position="885"/>
    </location>
</feature>
<organism evidence="12 13">
    <name type="scientific">Cardiocondyla obscurior</name>
    <dbReference type="NCBI Taxonomy" id="286306"/>
    <lineage>
        <taxon>Eukaryota</taxon>
        <taxon>Metazoa</taxon>
        <taxon>Ecdysozoa</taxon>
        <taxon>Arthropoda</taxon>
        <taxon>Hexapoda</taxon>
        <taxon>Insecta</taxon>
        <taxon>Pterygota</taxon>
        <taxon>Neoptera</taxon>
        <taxon>Endopterygota</taxon>
        <taxon>Hymenoptera</taxon>
        <taxon>Apocrita</taxon>
        <taxon>Aculeata</taxon>
        <taxon>Formicoidea</taxon>
        <taxon>Formicidae</taxon>
        <taxon>Myrmicinae</taxon>
        <taxon>Cardiocondyla</taxon>
    </lineage>
</organism>
<evidence type="ECO:0000256" key="2">
    <source>
        <dbReference type="ARBA" id="ARBA00022553"/>
    </source>
</evidence>
<feature type="compositionally biased region" description="Polar residues" evidence="10">
    <location>
        <begin position="730"/>
        <end position="746"/>
    </location>
</feature>
<accession>A0AAW2EC81</accession>
<dbReference type="SUPFAM" id="SSF54160">
    <property type="entry name" value="Chromo domain-like"/>
    <property type="match status" value="1"/>
</dbReference>
<evidence type="ECO:0000256" key="7">
    <source>
        <dbReference type="ARBA" id="ARBA00023163"/>
    </source>
</evidence>
<dbReference type="CDD" id="cd20390">
    <property type="entry name" value="Tudor_ARID4_rpt2"/>
    <property type="match status" value="1"/>
</dbReference>
<feature type="region of interest" description="Disordered" evidence="10">
    <location>
        <begin position="1616"/>
        <end position="1704"/>
    </location>
</feature>
<keyword evidence="2" id="KW-0597">Phosphoprotein</keyword>
<evidence type="ECO:0000256" key="10">
    <source>
        <dbReference type="SAM" id="MobiDB-lite"/>
    </source>
</evidence>
<keyword evidence="8" id="KW-0539">Nucleus</keyword>
<dbReference type="Proteomes" id="UP001430953">
    <property type="component" value="Unassembled WGS sequence"/>
</dbReference>
<feature type="region of interest" description="Disordered" evidence="10">
    <location>
        <begin position="1778"/>
        <end position="1861"/>
    </location>
</feature>
<evidence type="ECO:0000256" key="5">
    <source>
        <dbReference type="ARBA" id="ARBA00023015"/>
    </source>
</evidence>
<dbReference type="Pfam" id="PF01388">
    <property type="entry name" value="ARID"/>
    <property type="match status" value="1"/>
</dbReference>
<evidence type="ECO:0000256" key="8">
    <source>
        <dbReference type="ARBA" id="ARBA00023242"/>
    </source>
</evidence>
<evidence type="ECO:0000256" key="4">
    <source>
        <dbReference type="ARBA" id="ARBA00022853"/>
    </source>
</evidence>
<feature type="compositionally biased region" description="Acidic residues" evidence="10">
    <location>
        <begin position="292"/>
        <end position="305"/>
    </location>
</feature>
<feature type="compositionally biased region" description="Low complexity" evidence="10">
    <location>
        <begin position="1786"/>
        <end position="1805"/>
    </location>
</feature>
<dbReference type="SMART" id="SM00501">
    <property type="entry name" value="BRIGHT"/>
    <property type="match status" value="1"/>
</dbReference>
<feature type="region of interest" description="Disordered" evidence="10">
    <location>
        <begin position="286"/>
        <end position="307"/>
    </location>
</feature>
<dbReference type="Pfam" id="PF11717">
    <property type="entry name" value="Tudor-knot"/>
    <property type="match status" value="1"/>
</dbReference>
<feature type="compositionally biased region" description="Basic and acidic residues" evidence="10">
    <location>
        <begin position="1682"/>
        <end position="1691"/>
    </location>
</feature>
<dbReference type="GO" id="GO:0006357">
    <property type="term" value="P:regulation of transcription by RNA polymerase II"/>
    <property type="evidence" value="ECO:0007669"/>
    <property type="project" value="TreeGrafter"/>
</dbReference>
<feature type="compositionally biased region" description="Low complexity" evidence="10">
    <location>
        <begin position="1436"/>
        <end position="1445"/>
    </location>
</feature>
<comment type="caution">
    <text evidence="12">The sequence shown here is derived from an EMBL/GenBank/DDBJ whole genome shotgun (WGS) entry which is preliminary data.</text>
</comment>
<dbReference type="EMBL" id="JADYXP020000026">
    <property type="protein sequence ID" value="KAL0100328.1"/>
    <property type="molecule type" value="Genomic_DNA"/>
</dbReference>
<feature type="compositionally biased region" description="Basic and acidic residues" evidence="10">
    <location>
        <begin position="441"/>
        <end position="481"/>
    </location>
</feature>
<evidence type="ECO:0000259" key="11">
    <source>
        <dbReference type="PROSITE" id="PS51011"/>
    </source>
</evidence>
<feature type="compositionally biased region" description="Polar residues" evidence="10">
    <location>
        <begin position="512"/>
        <end position="530"/>
    </location>
</feature>
<dbReference type="GO" id="GO:0005694">
    <property type="term" value="C:chromosome"/>
    <property type="evidence" value="ECO:0007669"/>
    <property type="project" value="UniProtKB-ARBA"/>
</dbReference>
<feature type="compositionally biased region" description="Basic and acidic residues" evidence="10">
    <location>
        <begin position="1834"/>
        <end position="1846"/>
    </location>
</feature>
<dbReference type="SMART" id="SM00298">
    <property type="entry name" value="CHROMO"/>
    <property type="match status" value="1"/>
</dbReference>
<dbReference type="InterPro" id="IPR002999">
    <property type="entry name" value="Tudor"/>
</dbReference>
<protein>
    <recommendedName>
        <fullName evidence="11">ARID domain-containing protein</fullName>
    </recommendedName>
</protein>
<dbReference type="CDD" id="cd20389">
    <property type="entry name" value="Tudor_ARID4_rpt1"/>
    <property type="match status" value="1"/>
</dbReference>
<feature type="compositionally biased region" description="Basic and acidic residues" evidence="10">
    <location>
        <begin position="1413"/>
        <end position="1432"/>
    </location>
</feature>
<feature type="compositionally biased region" description="Polar residues" evidence="10">
    <location>
        <begin position="754"/>
        <end position="766"/>
    </location>
</feature>
<sequence length="2039" mass="226586">MLGDDPPSLSVGTEVSAKYKGAFCEAKIRKVVRSVKCRVTYKPQGLGTATVADDQIRGTLRVGASVEVKHVDRKELVEATITKIQDCSQYTVVFDDGDITTLRRTALCLKSGRHFAESETLDQLPLTHPEHFGNPVIGGRRGRRSRQAQDESSEDEDSPSQGARDSASSGSAKEGMETEPEIGRVVCVELGDKKKKDNWFPGLVVAPTAQDTVRIRVRDDYLVRSFKDARYYTVPKKEATEFTKELVNKVENSTLKVAVEKALLFLEKNELPPHWDRDSLFGHSVSSGNSDYDGELDSDSSDDEPREEKDHFVAQLYKFMDDRGTPINVCPMIGSEDIDLYRLFRAVYKLGGYNRVTNQNQWKAVTRRLGFTMQNSALLYNLVKQAYKKVLHSFEDFYRKLGCTMVNHPRGSTRKQRPGRSLIRDKDRNTPVPPPASAQVKSEKDEDEKKAVEEEKKEKKEVKKEQTKEEEVVKIKKKEESEGNGSGQESDVNVEKEAESSVSEKPSKPPAQTSTLSPVSFSTTIGSTSRTKSKTKEETKKKIPEKKKPETKKQEKKDEKVKEEEATKTRSKAKDDTVKNKSAPEVRETRTPSREADKKIVSKQRRLTDEELKKRGRKRKEYETEKSRTEEQLTETAPTYKGPVECGDKLKVYYGPTHESKVTYEAKVIEIEKEGSEPMYLVHYTGWNTRYDEWIKASRIAQNITQAQGRVKRVKATPRPQTPSTSSSSNINKLKSTCNSNVNASQNRRRAQSVAPSSTVQSTSMSIKDAKKDEKEKDKEMQPVRSTTPLSIASSSSRTKSPATPANRPIRTTRNVDLSGIEHRRRTRRTSGHTDVSVVSESEDSEGYESDTIELEQTKTRLKSIEERKRKETRSRAEEKIKIEDVTASDGDDDKDNLDEPRKGRRLRRIPGKSQGIKSEPDSDQEEQPKGRDFDLNQIRSELKGFDKAVKLEIVRMDPEDEIKLDEKENVAAAMVSPKLEKIVESPKVEVVETKVESTEDIYEFKEPEPFEFEVRNKRDSNSDKDKLKKRVFEDEVKISKKKQKTVTTPAAKETKSETPENDGRKKPRKLFSKKSDDAHEPITAPSKSSQMASCVSCEDVFNKICESSTSAFNQFKSTVSDESNNKVTGINLLFNDLPPDDEGTRDDSEDRLIISETEVSELEQENKFTYQQEIQSQNSKSSDTVESIKNEANVIIKTKEEMLINTCGNNKKSVNIPDQKQIQVKSLPNQIVAGQLQPELKIMDSKLLDIGPIPSSIVTPPAPISARLPATSTIEEKLSAFRSKTKDIKKTPDEESSDVVHVIKILKETKKLDPPNLLHRGKETDCIISASELNKKHEQEKNDENLRSEVMRMMVKRKEDELSKLKKDTEEISKPKKFSEAKVIAEHKVKSQEIARDDNWRNVAYEISDKKPEDEYKTTDQKEKDRIESRKKQISQDIIDSTDSSDSEQRLVIDNEEPQDIKISTATFDVKLQAELNCIENTQERKYTRSQILKTSQSQQQQQEQESTEFKTDAALVLKTDEEGETMNSLLCEEEIPGSPAPLSENIEQTNVCLTCSPSKNEVADNNIVLMEMPFASAPTSSQNTTNSSTVATLSMALPSIIETAISLPLQQNASSNMRQVQQQPQHPHQHHVLMPSQRRESNEAAPVIDNTPPTTPDSSISNISGSPRDERIGSSPISEDNVKLSRDNSEAENNSSGKNLSFNEVDSLLGSENNSADRILKPPAKRTVEDIQSPKKRKRNRKHSECDSGNAGVDVSVSVDVSVDVGVGVDIGVGSGIGIGGGSSNNSSNNGGNDSGNNSSNVGGSSGSIGGSNSGNGISSVGVNVNVGVSGDDGRDSGVNRDGNDAGEGGDGKCNSNSNNTVVNIIDNVGIGGSNSGGNNSGNVGDENGNGVNNDSITVYGNGSNNGGVTVPKKPGKQSDKHSRYGTGSDSDDTSEGSNLCGVNSTPSHVSTIVPDLSTYSSRSPRPTKYNFYVELDPELDGSQRIAVLQQKLTELRKTYNAVKIELAGIERRRKKLRRREREAMKAAKAEMQQACS</sequence>
<evidence type="ECO:0000256" key="9">
    <source>
        <dbReference type="SAM" id="Coils"/>
    </source>
</evidence>
<feature type="compositionally biased region" description="Low complexity" evidence="10">
    <location>
        <begin position="786"/>
        <end position="799"/>
    </location>
</feature>
<dbReference type="PANTHER" id="PTHR13964:SF27">
    <property type="entry name" value="HAT-TRICK, ISOFORM D"/>
    <property type="match status" value="1"/>
</dbReference>
<dbReference type="SMART" id="SM01014">
    <property type="entry name" value="ARID"/>
    <property type="match status" value="1"/>
</dbReference>
<dbReference type="InterPro" id="IPR051232">
    <property type="entry name" value="ARID/SWI1_ChromRemod"/>
</dbReference>
<evidence type="ECO:0000256" key="1">
    <source>
        <dbReference type="ARBA" id="ARBA00022499"/>
    </source>
</evidence>
<keyword evidence="6" id="KW-0238">DNA-binding</keyword>
<feature type="compositionally biased region" description="Gly residues" evidence="10">
    <location>
        <begin position="1806"/>
        <end position="1816"/>
    </location>
</feature>
<dbReference type="GO" id="GO:0006325">
    <property type="term" value="P:chromatin organization"/>
    <property type="evidence" value="ECO:0007669"/>
    <property type="project" value="UniProtKB-KW"/>
</dbReference>
<evidence type="ECO:0000256" key="3">
    <source>
        <dbReference type="ARBA" id="ARBA00022843"/>
    </source>
</evidence>
<feature type="compositionally biased region" description="Acidic residues" evidence="10">
    <location>
        <begin position="841"/>
        <end position="854"/>
    </location>
</feature>
<dbReference type="PANTHER" id="PTHR13964">
    <property type="entry name" value="RBP-RELATED"/>
    <property type="match status" value="1"/>
</dbReference>
<dbReference type="GO" id="GO:0005634">
    <property type="term" value="C:nucleus"/>
    <property type="evidence" value="ECO:0007669"/>
    <property type="project" value="TreeGrafter"/>
</dbReference>
<proteinExistence type="predicted"/>
<feature type="region of interest" description="Disordered" evidence="10">
    <location>
        <begin position="706"/>
        <end position="938"/>
    </location>
</feature>
<dbReference type="PROSITE" id="PS51011">
    <property type="entry name" value="ARID"/>
    <property type="match status" value="1"/>
</dbReference>
<dbReference type="InterPro" id="IPR000953">
    <property type="entry name" value="Chromo/chromo_shadow_dom"/>
</dbReference>
<dbReference type="SUPFAM" id="SSF63748">
    <property type="entry name" value="Tudor/PWWP/MBT"/>
    <property type="match status" value="1"/>
</dbReference>
<dbReference type="SMART" id="SM00333">
    <property type="entry name" value="TUDOR"/>
    <property type="match status" value="1"/>
</dbReference>
<dbReference type="InterPro" id="IPR012603">
    <property type="entry name" value="ARID4A/B_PWWP"/>
</dbReference>
<evidence type="ECO:0000313" key="12">
    <source>
        <dbReference type="EMBL" id="KAL0100328.1"/>
    </source>
</evidence>
<evidence type="ECO:0000313" key="13">
    <source>
        <dbReference type="Proteomes" id="UP001430953"/>
    </source>
</evidence>
<feature type="compositionally biased region" description="Polar residues" evidence="10">
    <location>
        <begin position="1693"/>
        <end position="1704"/>
    </location>
</feature>
<dbReference type="Gene3D" id="2.30.30.140">
    <property type="match status" value="3"/>
</dbReference>
<keyword evidence="3" id="KW-0832">Ubl conjugation</keyword>
<feature type="compositionally biased region" description="Low complexity" evidence="10">
    <location>
        <begin position="717"/>
        <end position="729"/>
    </location>
</feature>
<dbReference type="Pfam" id="PF08169">
    <property type="entry name" value="RBB1NT"/>
    <property type="match status" value="1"/>
</dbReference>
<evidence type="ECO:0000256" key="6">
    <source>
        <dbReference type="ARBA" id="ARBA00023125"/>
    </source>
</evidence>
<dbReference type="InterPro" id="IPR016197">
    <property type="entry name" value="Chromo-like_dom_sf"/>
</dbReference>
<gene>
    <name evidence="12" type="ORF">PUN28_019589</name>
</gene>
<feature type="compositionally biased region" description="Polar residues" evidence="10">
    <location>
        <begin position="159"/>
        <end position="171"/>
    </location>
</feature>
<feature type="domain" description="ARID" evidence="11">
    <location>
        <begin position="306"/>
        <end position="399"/>
    </location>
</feature>
<dbReference type="GO" id="GO:0000976">
    <property type="term" value="F:transcription cis-regulatory region binding"/>
    <property type="evidence" value="ECO:0007669"/>
    <property type="project" value="TreeGrafter"/>
</dbReference>
<keyword evidence="5" id="KW-0805">Transcription regulation</keyword>
<feature type="compositionally biased region" description="Basic and acidic residues" evidence="10">
    <location>
        <begin position="620"/>
        <end position="631"/>
    </location>
</feature>
<feature type="compositionally biased region" description="Low complexity" evidence="10">
    <location>
        <begin position="1817"/>
        <end position="1832"/>
    </location>
</feature>
<keyword evidence="1" id="KW-1017">Isopeptide bond</keyword>
<feature type="compositionally biased region" description="Polar residues" evidence="10">
    <location>
        <begin position="1658"/>
        <end position="1667"/>
    </location>
</feature>
<feature type="compositionally biased region" description="Basic and acidic residues" evidence="10">
    <location>
        <begin position="768"/>
        <end position="782"/>
    </location>
</feature>
<dbReference type="InterPro" id="IPR025995">
    <property type="entry name" value="Tudor-knot"/>
</dbReference>
<feature type="region of interest" description="Disordered" evidence="10">
    <location>
        <begin position="405"/>
        <end position="642"/>
    </location>
</feature>
<dbReference type="InterPro" id="IPR001606">
    <property type="entry name" value="ARID_dom"/>
</dbReference>
<feature type="compositionally biased region" description="Low complexity" evidence="10">
    <location>
        <begin position="1883"/>
        <end position="1898"/>
    </location>
</feature>
<keyword evidence="13" id="KW-1185">Reference proteome</keyword>
<dbReference type="Gene3D" id="1.10.150.60">
    <property type="entry name" value="ARID DNA-binding domain"/>
    <property type="match status" value="1"/>
</dbReference>
<feature type="region of interest" description="Disordered" evidence="10">
    <location>
        <begin position="1716"/>
        <end position="1754"/>
    </location>
</feature>
<dbReference type="InterPro" id="IPR036431">
    <property type="entry name" value="ARID_dom_sf"/>
</dbReference>
<keyword evidence="4" id="KW-0156">Chromatin regulator</keyword>
<feature type="compositionally biased region" description="Basic and acidic residues" evidence="10">
    <location>
        <begin position="534"/>
        <end position="613"/>
    </location>
</feature>
<reference evidence="12 13" key="1">
    <citation type="submission" date="2023-03" db="EMBL/GenBank/DDBJ databases">
        <title>High recombination rates correlate with genetic variation in Cardiocondyla obscurior ants.</title>
        <authorList>
            <person name="Errbii M."/>
        </authorList>
    </citation>
    <scope>NUCLEOTIDE SEQUENCE [LARGE SCALE GENOMIC DNA]</scope>
    <source>
        <strain evidence="12">Alpha-2009</strain>
        <tissue evidence="12">Whole body</tissue>
    </source>
</reference>
<feature type="region of interest" description="Disordered" evidence="10">
    <location>
        <begin position="1413"/>
        <end position="1457"/>
    </location>
</feature>
<feature type="compositionally biased region" description="Polar residues" evidence="10">
    <location>
        <begin position="800"/>
        <end position="816"/>
    </location>
</feature>
<feature type="region of interest" description="Disordered" evidence="10">
    <location>
        <begin position="120"/>
        <end position="179"/>
    </location>
</feature>
<feature type="compositionally biased region" description="Basic and acidic residues" evidence="10">
    <location>
        <begin position="1053"/>
        <end position="1065"/>
    </location>
</feature>
<feature type="coiled-coil region" evidence="9">
    <location>
        <begin position="1988"/>
        <end position="2029"/>
    </location>
</feature>
<keyword evidence="9" id="KW-0175">Coiled coil</keyword>
<dbReference type="SUPFAM" id="SSF46774">
    <property type="entry name" value="ARID-like"/>
    <property type="match status" value="1"/>
</dbReference>
<feature type="compositionally biased region" description="Basic and acidic residues" evidence="10">
    <location>
        <begin position="927"/>
        <end position="938"/>
    </location>
</feature>
<name>A0AAW2EC81_9HYME</name>